<proteinExistence type="predicted"/>
<organism evidence="1">
    <name type="scientific">Arundo donax</name>
    <name type="common">Giant reed</name>
    <name type="synonym">Donax arundinaceus</name>
    <dbReference type="NCBI Taxonomy" id="35708"/>
    <lineage>
        <taxon>Eukaryota</taxon>
        <taxon>Viridiplantae</taxon>
        <taxon>Streptophyta</taxon>
        <taxon>Embryophyta</taxon>
        <taxon>Tracheophyta</taxon>
        <taxon>Spermatophyta</taxon>
        <taxon>Magnoliopsida</taxon>
        <taxon>Liliopsida</taxon>
        <taxon>Poales</taxon>
        <taxon>Poaceae</taxon>
        <taxon>PACMAD clade</taxon>
        <taxon>Arundinoideae</taxon>
        <taxon>Arundineae</taxon>
        <taxon>Arundo</taxon>
    </lineage>
</organism>
<sequence length="56" mass="6052">MLLCPGGRCTPPPLQPPCVLPHPASRPVITVTTEETMPYHLLPVYSSSTTASPRRP</sequence>
<dbReference type="AlphaFoldDB" id="A0A0A9B0H8"/>
<name>A0A0A9B0H8_ARUDO</name>
<reference evidence="1" key="1">
    <citation type="submission" date="2014-09" db="EMBL/GenBank/DDBJ databases">
        <authorList>
            <person name="Magalhaes I.L.F."/>
            <person name="Oliveira U."/>
            <person name="Santos F.R."/>
            <person name="Vidigal T.H.D.A."/>
            <person name="Brescovit A.D."/>
            <person name="Santos A.J."/>
        </authorList>
    </citation>
    <scope>NUCLEOTIDE SEQUENCE</scope>
    <source>
        <tissue evidence="1">Shoot tissue taken approximately 20 cm above the soil surface</tissue>
    </source>
</reference>
<reference evidence="1" key="2">
    <citation type="journal article" date="2015" name="Data Brief">
        <title>Shoot transcriptome of the giant reed, Arundo donax.</title>
        <authorList>
            <person name="Barrero R.A."/>
            <person name="Guerrero F.D."/>
            <person name="Moolhuijzen P."/>
            <person name="Goolsby J.A."/>
            <person name="Tidwell J."/>
            <person name="Bellgard S.E."/>
            <person name="Bellgard M.I."/>
        </authorList>
    </citation>
    <scope>NUCLEOTIDE SEQUENCE</scope>
    <source>
        <tissue evidence="1">Shoot tissue taken approximately 20 cm above the soil surface</tissue>
    </source>
</reference>
<dbReference type="EMBL" id="GBRH01243240">
    <property type="protein sequence ID" value="JAD54655.1"/>
    <property type="molecule type" value="Transcribed_RNA"/>
</dbReference>
<protein>
    <submittedName>
        <fullName evidence="1">Uncharacterized protein</fullName>
    </submittedName>
</protein>
<accession>A0A0A9B0H8</accession>
<evidence type="ECO:0000313" key="1">
    <source>
        <dbReference type="EMBL" id="JAD54655.1"/>
    </source>
</evidence>